<accession>A0ABU0G8M1</accession>
<dbReference type="Proteomes" id="UP001238496">
    <property type="component" value="Unassembled WGS sequence"/>
</dbReference>
<keyword evidence="3" id="KW-1185">Reference proteome</keyword>
<feature type="compositionally biased region" description="Basic and acidic residues" evidence="1">
    <location>
        <begin position="82"/>
        <end position="91"/>
    </location>
</feature>
<dbReference type="EMBL" id="JAUSUW010000007">
    <property type="protein sequence ID" value="MDQ0421695.1"/>
    <property type="molecule type" value="Genomic_DNA"/>
</dbReference>
<comment type="caution">
    <text evidence="2">The sequence shown here is derived from an EMBL/GenBank/DDBJ whole genome shotgun (WGS) entry which is preliminary data.</text>
</comment>
<evidence type="ECO:0000256" key="1">
    <source>
        <dbReference type="SAM" id="MobiDB-lite"/>
    </source>
</evidence>
<evidence type="ECO:0008006" key="4">
    <source>
        <dbReference type="Google" id="ProtNLM"/>
    </source>
</evidence>
<proteinExistence type="predicted"/>
<protein>
    <recommendedName>
        <fullName evidence="4">HTH cro/C1-type domain-containing protein</fullName>
    </recommendedName>
</protein>
<sequence>MITPAQIRAARAMLDITIDRLCHESGVPALLILQIESGDVHEATPQHYSAVRATLERMGVLFLQAGDGGTGGGEGLRLATRFSDDGMRPEELTAANDD</sequence>
<dbReference type="RefSeq" id="WP_307373563.1">
    <property type="nucleotide sequence ID" value="NZ_JAUSUW010000007.1"/>
</dbReference>
<evidence type="ECO:0000313" key="2">
    <source>
        <dbReference type="EMBL" id="MDQ0421695.1"/>
    </source>
</evidence>
<evidence type="ECO:0000313" key="3">
    <source>
        <dbReference type="Proteomes" id="UP001238496"/>
    </source>
</evidence>
<feature type="region of interest" description="Disordered" evidence="1">
    <location>
        <begin position="73"/>
        <end position="98"/>
    </location>
</feature>
<organism evidence="2 3">
    <name type="scientific">Peteryoungia aggregata LMG 23059</name>
    <dbReference type="NCBI Taxonomy" id="1368425"/>
    <lineage>
        <taxon>Bacteria</taxon>
        <taxon>Pseudomonadati</taxon>
        <taxon>Pseudomonadota</taxon>
        <taxon>Alphaproteobacteria</taxon>
        <taxon>Hyphomicrobiales</taxon>
        <taxon>Rhizobiaceae</taxon>
        <taxon>Peteryoungia</taxon>
    </lineage>
</organism>
<dbReference type="Gene3D" id="1.10.260.40">
    <property type="entry name" value="lambda repressor-like DNA-binding domains"/>
    <property type="match status" value="1"/>
</dbReference>
<name>A0ABU0G8M1_9HYPH</name>
<reference evidence="2 3" key="1">
    <citation type="submission" date="2023-07" db="EMBL/GenBank/DDBJ databases">
        <title>Genomic Encyclopedia of Type Strains, Phase IV (KMG-IV): sequencing the most valuable type-strain genomes for metagenomic binning, comparative biology and taxonomic classification.</title>
        <authorList>
            <person name="Goeker M."/>
        </authorList>
    </citation>
    <scope>NUCLEOTIDE SEQUENCE [LARGE SCALE GENOMIC DNA]</scope>
    <source>
        <strain evidence="2 3">DSM 1111</strain>
    </source>
</reference>
<dbReference type="InterPro" id="IPR010982">
    <property type="entry name" value="Lambda_DNA-bd_dom_sf"/>
</dbReference>
<gene>
    <name evidence="2" type="ORF">J2045_002735</name>
</gene>